<keyword evidence="1" id="KW-0812">Transmembrane</keyword>
<dbReference type="AlphaFoldDB" id="A0A246B8U6"/>
<dbReference type="PANTHER" id="PTHR14969:SF13">
    <property type="entry name" value="AT30094P"/>
    <property type="match status" value="1"/>
</dbReference>
<feature type="transmembrane region" description="Helical" evidence="1">
    <location>
        <begin position="133"/>
        <end position="153"/>
    </location>
</feature>
<comment type="caution">
    <text evidence="3">The sequence shown here is derived from an EMBL/GenBank/DDBJ whole genome shotgun (WGS) entry which is preliminary data.</text>
</comment>
<dbReference type="SMART" id="SM00014">
    <property type="entry name" value="acidPPc"/>
    <property type="match status" value="1"/>
</dbReference>
<dbReference type="Proteomes" id="UP000197587">
    <property type="component" value="Unassembled WGS sequence"/>
</dbReference>
<keyword evidence="1" id="KW-1133">Transmembrane helix</keyword>
<dbReference type="EMBL" id="JASZ02000017">
    <property type="protein sequence ID" value="OWK97894.1"/>
    <property type="molecule type" value="Genomic_DNA"/>
</dbReference>
<accession>A0A246B8U6</accession>
<dbReference type="CDD" id="cd03395">
    <property type="entry name" value="PAP2_like_4"/>
    <property type="match status" value="1"/>
</dbReference>
<name>A0A246B8U6_9FLAO</name>
<sequence>MQEIIQEDKELFLYLNNLGNQSFDQFWIMVSATWIWVPLYVIFLYLLYKKFGTRNLVFILIFIALGVTVSDQLAGIFKTGISRLRPCHDPSLDGLLREVKCGGQFGFYSSHASNTFFIATLMSILLKKTHRYLPYFLFFWATLVSYSRIYLGVHFPMDVFMGALMGFFLGGFFATLSLKVIYKRQKANS</sequence>
<feature type="transmembrane region" description="Helical" evidence="1">
    <location>
        <begin position="159"/>
        <end position="182"/>
    </location>
</feature>
<organism evidence="3 4">
    <name type="scientific">Kaistella haifensis DSM 19056</name>
    <dbReference type="NCBI Taxonomy" id="1450526"/>
    <lineage>
        <taxon>Bacteria</taxon>
        <taxon>Pseudomonadati</taxon>
        <taxon>Bacteroidota</taxon>
        <taxon>Flavobacteriia</taxon>
        <taxon>Flavobacteriales</taxon>
        <taxon>Weeksellaceae</taxon>
        <taxon>Chryseobacterium group</taxon>
        <taxon>Kaistella</taxon>
    </lineage>
</organism>
<feature type="transmembrane region" description="Helical" evidence="1">
    <location>
        <begin position="26"/>
        <end position="48"/>
    </location>
</feature>
<reference evidence="3 4" key="2">
    <citation type="submission" date="2017-05" db="EMBL/GenBank/DDBJ databases">
        <title>Genome of Chryseobacterium haifense.</title>
        <authorList>
            <person name="Newman J.D."/>
        </authorList>
    </citation>
    <scope>NUCLEOTIDE SEQUENCE [LARGE SCALE GENOMIC DNA]</scope>
    <source>
        <strain evidence="3 4">DSM 19056</strain>
    </source>
</reference>
<feature type="transmembrane region" description="Helical" evidence="1">
    <location>
        <begin position="105"/>
        <end position="126"/>
    </location>
</feature>
<evidence type="ECO:0000256" key="1">
    <source>
        <dbReference type="SAM" id="Phobius"/>
    </source>
</evidence>
<keyword evidence="4" id="KW-1185">Reference proteome</keyword>
<reference evidence="3 4" key="1">
    <citation type="submission" date="2014-01" db="EMBL/GenBank/DDBJ databases">
        <authorList>
            <consortium name="Genome Consortium for Active Teaching"/>
            <person name="Sontag T.C."/>
            <person name="Newman J.D."/>
        </authorList>
    </citation>
    <scope>NUCLEOTIDE SEQUENCE [LARGE SCALE GENOMIC DNA]</scope>
    <source>
        <strain evidence="3 4">DSM 19056</strain>
    </source>
</reference>
<evidence type="ECO:0000259" key="2">
    <source>
        <dbReference type="SMART" id="SM00014"/>
    </source>
</evidence>
<dbReference type="RefSeq" id="WP_088264280.1">
    <property type="nucleotide sequence ID" value="NZ_JASZ02000017.1"/>
</dbReference>
<evidence type="ECO:0000313" key="3">
    <source>
        <dbReference type="EMBL" id="OWK97894.1"/>
    </source>
</evidence>
<dbReference type="InterPro" id="IPR036938">
    <property type="entry name" value="PAP2/HPO_sf"/>
</dbReference>
<proteinExistence type="predicted"/>
<dbReference type="Gene3D" id="1.20.144.10">
    <property type="entry name" value="Phosphatidic acid phosphatase type 2/haloperoxidase"/>
    <property type="match status" value="1"/>
</dbReference>
<gene>
    <name evidence="3" type="ORF">AP75_08485</name>
</gene>
<dbReference type="Pfam" id="PF01569">
    <property type="entry name" value="PAP2"/>
    <property type="match status" value="1"/>
</dbReference>
<evidence type="ECO:0000313" key="4">
    <source>
        <dbReference type="Proteomes" id="UP000197587"/>
    </source>
</evidence>
<dbReference type="InterPro" id="IPR000326">
    <property type="entry name" value="PAP2/HPO"/>
</dbReference>
<dbReference type="PANTHER" id="PTHR14969">
    <property type="entry name" value="SPHINGOSINE-1-PHOSPHATE PHOSPHOHYDROLASE"/>
    <property type="match status" value="1"/>
</dbReference>
<protein>
    <submittedName>
        <fullName evidence="3">Phosphatase PAP2 family protein</fullName>
    </submittedName>
</protein>
<feature type="transmembrane region" description="Helical" evidence="1">
    <location>
        <begin position="55"/>
        <end position="77"/>
    </location>
</feature>
<feature type="domain" description="Phosphatidic acid phosphatase type 2/haloperoxidase" evidence="2">
    <location>
        <begin position="60"/>
        <end position="174"/>
    </location>
</feature>
<dbReference type="SUPFAM" id="SSF48317">
    <property type="entry name" value="Acid phosphatase/Vanadium-dependent haloperoxidase"/>
    <property type="match status" value="1"/>
</dbReference>
<keyword evidence="1" id="KW-0472">Membrane</keyword>